<dbReference type="InterPro" id="IPR028939">
    <property type="entry name" value="P5C_Rdtase_cat_N"/>
</dbReference>
<gene>
    <name evidence="6 12" type="primary">proC</name>
    <name evidence="12" type="ORF">GCM10007971_19150</name>
</gene>
<dbReference type="Pfam" id="PF03807">
    <property type="entry name" value="F420_oxidored"/>
    <property type="match status" value="1"/>
</dbReference>
<dbReference type="EMBL" id="BMOS01000011">
    <property type="protein sequence ID" value="GGN57809.1"/>
    <property type="molecule type" value="Genomic_DNA"/>
</dbReference>
<dbReference type="Gene3D" id="1.10.3730.10">
    <property type="entry name" value="ProC C-terminal domain-like"/>
    <property type="match status" value="1"/>
</dbReference>
<feature type="domain" description="Pyrroline-5-carboxylate reductase catalytic N-terminal" evidence="10">
    <location>
        <begin position="4"/>
        <end position="100"/>
    </location>
</feature>
<dbReference type="PANTHER" id="PTHR11645:SF49">
    <property type="entry name" value="PYRROLINE-5-CARBOXYLATE REDUCTASE 1"/>
    <property type="match status" value="1"/>
</dbReference>
<dbReference type="HAMAP" id="MF_01925">
    <property type="entry name" value="P5C_reductase"/>
    <property type="match status" value="1"/>
</dbReference>
<reference evidence="12" key="1">
    <citation type="journal article" date="2014" name="Int. J. Syst. Evol. Microbiol.">
        <title>Complete genome sequence of Corynebacterium casei LMG S-19264T (=DSM 44701T), isolated from a smear-ripened cheese.</title>
        <authorList>
            <consortium name="US DOE Joint Genome Institute (JGI-PGF)"/>
            <person name="Walter F."/>
            <person name="Albersmeier A."/>
            <person name="Kalinowski J."/>
            <person name="Ruckert C."/>
        </authorList>
    </citation>
    <scope>NUCLEOTIDE SEQUENCE</scope>
    <source>
        <strain evidence="12">JCM 17251</strain>
    </source>
</reference>
<sequence>MCKRIVFVGCGSMAEAIMAGMLQTKTVDKNDIYVTNKQDEGRLGNIEATYGVQTSYDKEKLLDLADVVILAMKPKDLAESLDEIRPFIREEQLIISVLAGIMTETIEEIIGKRNAVVRAMPNTSAQIGYSATAIAAGKYVDQEKINIAERLFQSIGVTKVVAEDDMHTVTAISGSGPAFIYYFVEAMTTAALEAGMDEQTADALITQTIIGAGKMLEQSGEPASVLRENITSVGGTTAAGLETLKANEFEKIIIACIESARNRSIDLGRTF</sequence>
<evidence type="ECO:0000256" key="4">
    <source>
        <dbReference type="ARBA" id="ARBA00023002"/>
    </source>
</evidence>
<keyword evidence="4 6" id="KW-0560">Oxidoreductase</keyword>
<dbReference type="GO" id="GO:0055129">
    <property type="term" value="P:L-proline biosynthetic process"/>
    <property type="evidence" value="ECO:0007669"/>
    <property type="project" value="UniProtKB-UniRule"/>
</dbReference>
<evidence type="ECO:0000256" key="8">
    <source>
        <dbReference type="PIRSR" id="PIRSR000193-1"/>
    </source>
</evidence>
<feature type="domain" description="Pyrroline-5-carboxylate reductase dimerisation" evidence="11">
    <location>
        <begin position="163"/>
        <end position="265"/>
    </location>
</feature>
<name>A0A917XZ60_9BACI</name>
<comment type="catalytic activity">
    <reaction evidence="6">
        <text>L-proline + NAD(+) = (S)-1-pyrroline-5-carboxylate + NADH + 2 H(+)</text>
        <dbReference type="Rhea" id="RHEA:14105"/>
        <dbReference type="ChEBI" id="CHEBI:15378"/>
        <dbReference type="ChEBI" id="CHEBI:17388"/>
        <dbReference type="ChEBI" id="CHEBI:57540"/>
        <dbReference type="ChEBI" id="CHEBI:57945"/>
        <dbReference type="ChEBI" id="CHEBI:60039"/>
        <dbReference type="EC" id="1.5.1.2"/>
    </reaction>
</comment>
<dbReference type="NCBIfam" id="TIGR00112">
    <property type="entry name" value="proC"/>
    <property type="match status" value="1"/>
</dbReference>
<keyword evidence="6" id="KW-0963">Cytoplasm</keyword>
<evidence type="ECO:0000313" key="13">
    <source>
        <dbReference type="Proteomes" id="UP000624041"/>
    </source>
</evidence>
<dbReference type="InterPro" id="IPR008927">
    <property type="entry name" value="6-PGluconate_DH-like_C_sf"/>
</dbReference>
<proteinExistence type="inferred from homology"/>
<comment type="function">
    <text evidence="5 6">Catalyzes the reduction of 1-pyrroline-5-carboxylate (PCA) to L-proline.</text>
</comment>
<comment type="similarity">
    <text evidence="1 6 9">Belongs to the pyrroline-5-carboxylate reductase family.</text>
</comment>
<evidence type="ECO:0000259" key="10">
    <source>
        <dbReference type="Pfam" id="PF03807"/>
    </source>
</evidence>
<accession>A0A917XZ60</accession>
<keyword evidence="6 9" id="KW-0028">Amino-acid biosynthesis</keyword>
<dbReference type="RefSeq" id="WP_188856966.1">
    <property type="nucleotide sequence ID" value="NZ_BMOS01000011.1"/>
</dbReference>
<keyword evidence="13" id="KW-1185">Reference proteome</keyword>
<keyword evidence="2 6" id="KW-0641">Proline biosynthesis</keyword>
<protein>
    <recommendedName>
        <fullName evidence="6 7">Pyrroline-5-carboxylate reductase</fullName>
        <shortName evidence="6">P5C reductase</shortName>
        <shortName evidence="6">P5CR</shortName>
        <ecNumber evidence="6 7">1.5.1.2</ecNumber>
    </recommendedName>
    <alternativeName>
        <fullName evidence="6">PCA reductase</fullName>
    </alternativeName>
</protein>
<dbReference type="FunFam" id="1.10.3730.10:FF:000001">
    <property type="entry name" value="Pyrroline-5-carboxylate reductase"/>
    <property type="match status" value="1"/>
</dbReference>
<reference evidence="12" key="2">
    <citation type="submission" date="2020-09" db="EMBL/GenBank/DDBJ databases">
        <authorList>
            <person name="Sun Q."/>
            <person name="Ohkuma M."/>
        </authorList>
    </citation>
    <scope>NUCLEOTIDE SEQUENCE</scope>
    <source>
        <strain evidence="12">JCM 17251</strain>
    </source>
</reference>
<evidence type="ECO:0000256" key="9">
    <source>
        <dbReference type="RuleBase" id="RU003903"/>
    </source>
</evidence>
<organism evidence="12 13">
    <name type="scientific">Oceanobacillus indicireducens</name>
    <dbReference type="NCBI Taxonomy" id="1004261"/>
    <lineage>
        <taxon>Bacteria</taxon>
        <taxon>Bacillati</taxon>
        <taxon>Bacillota</taxon>
        <taxon>Bacilli</taxon>
        <taxon>Bacillales</taxon>
        <taxon>Bacillaceae</taxon>
        <taxon>Oceanobacillus</taxon>
    </lineage>
</organism>
<comment type="catalytic activity">
    <reaction evidence="6 9">
        <text>L-proline + NADP(+) = (S)-1-pyrroline-5-carboxylate + NADPH + 2 H(+)</text>
        <dbReference type="Rhea" id="RHEA:14109"/>
        <dbReference type="ChEBI" id="CHEBI:15378"/>
        <dbReference type="ChEBI" id="CHEBI:17388"/>
        <dbReference type="ChEBI" id="CHEBI:57783"/>
        <dbReference type="ChEBI" id="CHEBI:58349"/>
        <dbReference type="ChEBI" id="CHEBI:60039"/>
        <dbReference type="EC" id="1.5.1.2"/>
    </reaction>
</comment>
<dbReference type="AlphaFoldDB" id="A0A917XZ60"/>
<dbReference type="Proteomes" id="UP000624041">
    <property type="component" value="Unassembled WGS sequence"/>
</dbReference>
<dbReference type="GO" id="GO:0005737">
    <property type="term" value="C:cytoplasm"/>
    <property type="evidence" value="ECO:0007669"/>
    <property type="project" value="UniProtKB-SubCell"/>
</dbReference>
<dbReference type="InterPro" id="IPR036291">
    <property type="entry name" value="NAD(P)-bd_dom_sf"/>
</dbReference>
<dbReference type="GO" id="GO:0004735">
    <property type="term" value="F:pyrroline-5-carboxylate reductase activity"/>
    <property type="evidence" value="ECO:0007669"/>
    <property type="project" value="UniProtKB-UniRule"/>
</dbReference>
<evidence type="ECO:0000256" key="2">
    <source>
        <dbReference type="ARBA" id="ARBA00022650"/>
    </source>
</evidence>
<dbReference type="InterPro" id="IPR053790">
    <property type="entry name" value="P5CR-like_CS"/>
</dbReference>
<dbReference type="SUPFAM" id="SSF51735">
    <property type="entry name" value="NAD(P)-binding Rossmann-fold domains"/>
    <property type="match status" value="1"/>
</dbReference>
<comment type="caution">
    <text evidence="12">The sequence shown here is derived from an EMBL/GenBank/DDBJ whole genome shotgun (WGS) entry which is preliminary data.</text>
</comment>
<comment type="subcellular location">
    <subcellularLocation>
        <location evidence="6">Cytoplasm</location>
    </subcellularLocation>
</comment>
<dbReference type="PANTHER" id="PTHR11645">
    <property type="entry name" value="PYRROLINE-5-CARBOXYLATE REDUCTASE"/>
    <property type="match status" value="1"/>
</dbReference>
<dbReference type="InterPro" id="IPR029036">
    <property type="entry name" value="P5CR_dimer"/>
</dbReference>
<dbReference type="SUPFAM" id="SSF48179">
    <property type="entry name" value="6-phosphogluconate dehydrogenase C-terminal domain-like"/>
    <property type="match status" value="1"/>
</dbReference>
<evidence type="ECO:0000256" key="5">
    <source>
        <dbReference type="ARBA" id="ARBA00058118"/>
    </source>
</evidence>
<dbReference type="PROSITE" id="PS00521">
    <property type="entry name" value="P5CR"/>
    <property type="match status" value="1"/>
</dbReference>
<feature type="binding site" evidence="8">
    <location>
        <begin position="71"/>
        <end position="74"/>
    </location>
    <ligand>
        <name>NADP(+)</name>
        <dbReference type="ChEBI" id="CHEBI:58349"/>
    </ligand>
</feature>
<dbReference type="InterPro" id="IPR000304">
    <property type="entry name" value="Pyrroline-COOH_reductase"/>
</dbReference>
<evidence type="ECO:0000256" key="6">
    <source>
        <dbReference type="HAMAP-Rule" id="MF_01925"/>
    </source>
</evidence>
<dbReference type="PIRSF" id="PIRSF000193">
    <property type="entry name" value="Pyrrol-5-carb_rd"/>
    <property type="match status" value="1"/>
</dbReference>
<dbReference type="Gene3D" id="3.40.50.720">
    <property type="entry name" value="NAD(P)-binding Rossmann-like Domain"/>
    <property type="match status" value="1"/>
</dbReference>
<evidence type="ECO:0000256" key="7">
    <source>
        <dbReference type="NCBIfam" id="TIGR00112"/>
    </source>
</evidence>
<evidence type="ECO:0000256" key="1">
    <source>
        <dbReference type="ARBA" id="ARBA00005525"/>
    </source>
</evidence>
<dbReference type="EC" id="1.5.1.2" evidence="6 7"/>
<evidence type="ECO:0000256" key="3">
    <source>
        <dbReference type="ARBA" id="ARBA00022857"/>
    </source>
</evidence>
<dbReference type="Pfam" id="PF14748">
    <property type="entry name" value="P5CR_dimer"/>
    <property type="match status" value="1"/>
</dbReference>
<evidence type="ECO:0000259" key="11">
    <source>
        <dbReference type="Pfam" id="PF14748"/>
    </source>
</evidence>
<keyword evidence="3 6" id="KW-0521">NADP</keyword>
<comment type="pathway">
    <text evidence="6 9">Amino-acid biosynthesis; L-proline biosynthesis; L-proline from L-glutamate 5-semialdehyde: step 1/1.</text>
</comment>
<evidence type="ECO:0000313" key="12">
    <source>
        <dbReference type="EMBL" id="GGN57809.1"/>
    </source>
</evidence>